<organism evidence="1 2">
    <name type="scientific">Setaria italica</name>
    <name type="common">Foxtail millet</name>
    <name type="synonym">Panicum italicum</name>
    <dbReference type="NCBI Taxonomy" id="4555"/>
    <lineage>
        <taxon>Eukaryota</taxon>
        <taxon>Viridiplantae</taxon>
        <taxon>Streptophyta</taxon>
        <taxon>Embryophyta</taxon>
        <taxon>Tracheophyta</taxon>
        <taxon>Spermatophyta</taxon>
        <taxon>Magnoliopsida</taxon>
        <taxon>Liliopsida</taxon>
        <taxon>Poales</taxon>
        <taxon>Poaceae</taxon>
        <taxon>PACMAD clade</taxon>
        <taxon>Panicoideae</taxon>
        <taxon>Panicodae</taxon>
        <taxon>Paniceae</taxon>
        <taxon>Cenchrinae</taxon>
        <taxon>Setaria</taxon>
    </lineage>
</organism>
<name>K3ZPQ2_SETIT</name>
<dbReference type="EnsemblPlants" id="KQK93514">
    <property type="protein sequence ID" value="KQK93514"/>
    <property type="gene ID" value="SETIT_028582mg"/>
</dbReference>
<dbReference type="InParanoid" id="K3ZPQ2"/>
<reference evidence="2" key="1">
    <citation type="journal article" date="2012" name="Nat. Biotechnol.">
        <title>Reference genome sequence of the model plant Setaria.</title>
        <authorList>
            <person name="Bennetzen J.L."/>
            <person name="Schmutz J."/>
            <person name="Wang H."/>
            <person name="Percifield R."/>
            <person name="Hawkins J."/>
            <person name="Pontaroli A.C."/>
            <person name="Estep M."/>
            <person name="Feng L."/>
            <person name="Vaughn J.N."/>
            <person name="Grimwood J."/>
            <person name="Jenkins J."/>
            <person name="Barry K."/>
            <person name="Lindquist E."/>
            <person name="Hellsten U."/>
            <person name="Deshpande S."/>
            <person name="Wang X."/>
            <person name="Wu X."/>
            <person name="Mitros T."/>
            <person name="Triplett J."/>
            <person name="Yang X."/>
            <person name="Ye C.Y."/>
            <person name="Mauro-Herrera M."/>
            <person name="Wang L."/>
            <person name="Li P."/>
            <person name="Sharma M."/>
            <person name="Sharma R."/>
            <person name="Ronald P.C."/>
            <person name="Panaud O."/>
            <person name="Kellogg E.A."/>
            <person name="Brutnell T.P."/>
            <person name="Doust A.N."/>
            <person name="Tuskan G.A."/>
            <person name="Rokhsar D."/>
            <person name="Devos K.M."/>
        </authorList>
    </citation>
    <scope>NUCLEOTIDE SEQUENCE [LARGE SCALE GENOMIC DNA]</scope>
    <source>
        <strain evidence="2">cv. Yugu1</strain>
    </source>
</reference>
<dbReference type="AlphaFoldDB" id="K3ZPQ2"/>
<dbReference type="HOGENOM" id="CLU_3145350_0_0_1"/>
<evidence type="ECO:0000313" key="2">
    <source>
        <dbReference type="Proteomes" id="UP000004995"/>
    </source>
</evidence>
<protein>
    <submittedName>
        <fullName evidence="1">Uncharacterized protein</fullName>
    </submittedName>
</protein>
<dbReference type="EMBL" id="AGNK02004617">
    <property type="status" value="NOT_ANNOTATED_CDS"/>
    <property type="molecule type" value="Genomic_DNA"/>
</dbReference>
<sequence length="49" mass="5391">MLLWTGISTFVATGYEDISVMGCSYPLGSNGQTYFVVILLGPWRAKCFP</sequence>
<evidence type="ECO:0000313" key="1">
    <source>
        <dbReference type="EnsemblPlants" id="KQK93514"/>
    </source>
</evidence>
<dbReference type="Gramene" id="KQK93514">
    <property type="protein sequence ID" value="KQK93514"/>
    <property type="gene ID" value="SETIT_028582mg"/>
</dbReference>
<proteinExistence type="predicted"/>
<dbReference type="Proteomes" id="UP000004995">
    <property type="component" value="Unassembled WGS sequence"/>
</dbReference>
<accession>K3ZPQ2</accession>
<reference evidence="1" key="2">
    <citation type="submission" date="2018-08" db="UniProtKB">
        <authorList>
            <consortium name="EnsemblPlants"/>
        </authorList>
    </citation>
    <scope>IDENTIFICATION</scope>
    <source>
        <strain evidence="1">Yugu1</strain>
    </source>
</reference>
<keyword evidence="2" id="KW-1185">Reference proteome</keyword>